<dbReference type="KEGG" id="surl:BI350_07415"/>
<feature type="compositionally biased region" description="Basic and acidic residues" evidence="4">
    <location>
        <begin position="1"/>
        <end position="12"/>
    </location>
</feature>
<organism evidence="6 7">
    <name type="scientific">Sporosarcina ureilytica</name>
    <dbReference type="NCBI Taxonomy" id="298596"/>
    <lineage>
        <taxon>Bacteria</taxon>
        <taxon>Bacillati</taxon>
        <taxon>Bacillota</taxon>
        <taxon>Bacilli</taxon>
        <taxon>Bacillales</taxon>
        <taxon>Caryophanaceae</taxon>
        <taxon>Sporosarcina</taxon>
    </lineage>
</organism>
<evidence type="ECO:0000256" key="3">
    <source>
        <dbReference type="ARBA" id="ARBA00022840"/>
    </source>
</evidence>
<gene>
    <name evidence="6" type="ORF">BI350_07415</name>
</gene>
<dbReference type="Proteomes" id="UP000185746">
    <property type="component" value="Chromosome"/>
</dbReference>
<feature type="region of interest" description="Disordered" evidence="4">
    <location>
        <begin position="1"/>
        <end position="23"/>
    </location>
</feature>
<dbReference type="GO" id="GO:0016787">
    <property type="term" value="F:hydrolase activity"/>
    <property type="evidence" value="ECO:0007669"/>
    <property type="project" value="UniProtKB-KW"/>
</dbReference>
<protein>
    <recommendedName>
        <fullName evidence="5">Carboxyltransferase domain-containing protein</fullName>
    </recommendedName>
</protein>
<dbReference type="InterPro" id="IPR010016">
    <property type="entry name" value="PxpB"/>
</dbReference>
<dbReference type="Gene3D" id="2.40.100.10">
    <property type="entry name" value="Cyclophilin-like"/>
    <property type="match status" value="1"/>
</dbReference>
<keyword evidence="3" id="KW-0067">ATP-binding</keyword>
<dbReference type="InterPro" id="IPR003833">
    <property type="entry name" value="CT_C_D"/>
</dbReference>
<dbReference type="SUPFAM" id="SSF50891">
    <property type="entry name" value="Cyclophilin-like"/>
    <property type="match status" value="1"/>
</dbReference>
<evidence type="ECO:0000313" key="6">
    <source>
        <dbReference type="EMBL" id="AOV07384.1"/>
    </source>
</evidence>
<feature type="domain" description="Carboxyltransferase" evidence="5">
    <location>
        <begin position="1"/>
        <end position="61"/>
    </location>
</feature>
<dbReference type="PANTHER" id="PTHR34698:SF2">
    <property type="entry name" value="5-OXOPROLINASE SUBUNIT B"/>
    <property type="match status" value="1"/>
</dbReference>
<sequence length="86" mass="9316">MSEKIATPRKDSPPLNVPPRTLGIGGNQTGLYPIESPGGWQLIGSTPLRLFRPENEVSPSLLQAGDKVKFKSIDIKEYNSLLNGAL</sequence>
<evidence type="ECO:0000256" key="4">
    <source>
        <dbReference type="SAM" id="MobiDB-lite"/>
    </source>
</evidence>
<accession>A0A1D8JF94</accession>
<dbReference type="InterPro" id="IPR029000">
    <property type="entry name" value="Cyclophilin-like_dom_sf"/>
</dbReference>
<proteinExistence type="predicted"/>
<dbReference type="GO" id="GO:0005524">
    <property type="term" value="F:ATP binding"/>
    <property type="evidence" value="ECO:0007669"/>
    <property type="project" value="UniProtKB-KW"/>
</dbReference>
<reference evidence="6 7" key="1">
    <citation type="submission" date="2016-09" db="EMBL/GenBank/DDBJ databases">
        <title>Complete genome sequence of the Lysinibacillus sphaericus LMG 22257, a specie of Bacillus with ureolytic activity that can effectively biodeposit calcium carbonate.</title>
        <authorList>
            <person name="Yan W."/>
        </authorList>
    </citation>
    <scope>NUCLEOTIDE SEQUENCE [LARGE SCALE GENOMIC DNA]</scope>
    <source>
        <strain evidence="6 7">LMG 22257</strain>
    </source>
</reference>
<evidence type="ECO:0000259" key="5">
    <source>
        <dbReference type="Pfam" id="PF02682"/>
    </source>
</evidence>
<keyword evidence="2" id="KW-0378">Hydrolase</keyword>
<keyword evidence="1" id="KW-0547">Nucleotide-binding</keyword>
<evidence type="ECO:0000256" key="2">
    <source>
        <dbReference type="ARBA" id="ARBA00022801"/>
    </source>
</evidence>
<evidence type="ECO:0000256" key="1">
    <source>
        <dbReference type="ARBA" id="ARBA00022741"/>
    </source>
</evidence>
<dbReference type="Pfam" id="PF02682">
    <property type="entry name" value="CT_C_D"/>
    <property type="match status" value="1"/>
</dbReference>
<dbReference type="AlphaFoldDB" id="A0A1D8JF94"/>
<evidence type="ECO:0000313" key="7">
    <source>
        <dbReference type="Proteomes" id="UP000185746"/>
    </source>
</evidence>
<name>A0A1D8JF94_9BACL</name>
<dbReference type="PANTHER" id="PTHR34698">
    <property type="entry name" value="5-OXOPROLINASE SUBUNIT B"/>
    <property type="match status" value="1"/>
</dbReference>
<dbReference type="EMBL" id="CP017560">
    <property type="protein sequence ID" value="AOV07384.1"/>
    <property type="molecule type" value="Genomic_DNA"/>
</dbReference>
<keyword evidence="7" id="KW-1185">Reference proteome</keyword>